<evidence type="ECO:0000256" key="1">
    <source>
        <dbReference type="SAM" id="MobiDB-lite"/>
    </source>
</evidence>
<proteinExistence type="predicted"/>
<dbReference type="EMBL" id="JAVHJL010000003">
    <property type="protein sequence ID" value="KAK6506637.1"/>
    <property type="molecule type" value="Genomic_DNA"/>
</dbReference>
<evidence type="ECO:0000313" key="3">
    <source>
        <dbReference type="Proteomes" id="UP001370758"/>
    </source>
</evidence>
<comment type="caution">
    <text evidence="2">The sequence shown here is derived from an EMBL/GenBank/DDBJ whole genome shotgun (WGS) entry which is preliminary data.</text>
</comment>
<protein>
    <submittedName>
        <fullName evidence="2">Uncharacterized protein</fullName>
    </submittedName>
</protein>
<dbReference type="Proteomes" id="UP001370758">
    <property type="component" value="Unassembled WGS sequence"/>
</dbReference>
<accession>A0AAV9WCR0</accession>
<feature type="compositionally biased region" description="Acidic residues" evidence="1">
    <location>
        <begin position="90"/>
        <end position="104"/>
    </location>
</feature>
<reference evidence="2 3" key="1">
    <citation type="submission" date="2023-08" db="EMBL/GenBank/DDBJ databases">
        <authorList>
            <person name="Palmer J.M."/>
        </authorList>
    </citation>
    <scope>NUCLEOTIDE SEQUENCE [LARGE SCALE GENOMIC DNA]</scope>
    <source>
        <strain evidence="2 3">TWF481</strain>
    </source>
</reference>
<feature type="compositionally biased region" description="Acidic residues" evidence="1">
    <location>
        <begin position="43"/>
        <end position="54"/>
    </location>
</feature>
<gene>
    <name evidence="2" type="ORF">TWF481_005093</name>
</gene>
<organism evidence="2 3">
    <name type="scientific">Arthrobotrys musiformis</name>
    <dbReference type="NCBI Taxonomy" id="47236"/>
    <lineage>
        <taxon>Eukaryota</taxon>
        <taxon>Fungi</taxon>
        <taxon>Dikarya</taxon>
        <taxon>Ascomycota</taxon>
        <taxon>Pezizomycotina</taxon>
        <taxon>Orbiliomycetes</taxon>
        <taxon>Orbiliales</taxon>
        <taxon>Orbiliaceae</taxon>
        <taxon>Arthrobotrys</taxon>
    </lineage>
</organism>
<name>A0AAV9WCR0_9PEZI</name>
<sequence length="112" mass="12698">MTTSGLGILEVTFVEVLEVRTTISLSLFHTQVRVKQQTCGPPGDDDTDDEECNSDQEHELMETALKYLRDESTKLMKRRLLCKGRGGNRDDDDDYGDNNVDDEEGGRKMRRG</sequence>
<feature type="region of interest" description="Disordered" evidence="1">
    <location>
        <begin position="36"/>
        <end position="57"/>
    </location>
</feature>
<dbReference type="AlphaFoldDB" id="A0AAV9WCR0"/>
<evidence type="ECO:0000313" key="2">
    <source>
        <dbReference type="EMBL" id="KAK6506637.1"/>
    </source>
</evidence>
<keyword evidence="3" id="KW-1185">Reference proteome</keyword>
<feature type="region of interest" description="Disordered" evidence="1">
    <location>
        <begin position="81"/>
        <end position="112"/>
    </location>
</feature>